<dbReference type="EMBL" id="JBFCZG010000011">
    <property type="protein sequence ID" value="KAL3417082.1"/>
    <property type="molecule type" value="Genomic_DNA"/>
</dbReference>
<dbReference type="InterPro" id="IPR009081">
    <property type="entry name" value="PP-bd_ACP"/>
</dbReference>
<dbReference type="Gene3D" id="3.40.50.1820">
    <property type="entry name" value="alpha/beta hydrolase"/>
    <property type="match status" value="1"/>
</dbReference>
<comment type="caution">
    <text evidence="5">The sequence shown here is derived from an EMBL/GenBank/DDBJ whole genome shotgun (WGS) entry which is preliminary data.</text>
</comment>
<accession>A0ABR4P1M1</accession>
<dbReference type="PROSITE" id="PS50075">
    <property type="entry name" value="CARRIER"/>
    <property type="match status" value="2"/>
</dbReference>
<evidence type="ECO:0000313" key="5">
    <source>
        <dbReference type="EMBL" id="KAL3417082.1"/>
    </source>
</evidence>
<evidence type="ECO:0000256" key="3">
    <source>
        <dbReference type="SAM" id="MobiDB-lite"/>
    </source>
</evidence>
<name>A0ABR4P1M1_9HELO</name>
<dbReference type="InterPro" id="IPR001031">
    <property type="entry name" value="Thioesterase"/>
</dbReference>
<evidence type="ECO:0000256" key="2">
    <source>
        <dbReference type="ARBA" id="ARBA00022553"/>
    </source>
</evidence>
<proteinExistence type="predicted"/>
<evidence type="ECO:0000313" key="6">
    <source>
        <dbReference type="Proteomes" id="UP001629113"/>
    </source>
</evidence>
<feature type="compositionally biased region" description="Polar residues" evidence="3">
    <location>
        <begin position="179"/>
        <end position="189"/>
    </location>
</feature>
<feature type="domain" description="Carrier" evidence="4">
    <location>
        <begin position="1"/>
        <end position="59"/>
    </location>
</feature>
<dbReference type="InterPro" id="IPR036736">
    <property type="entry name" value="ACP-like_sf"/>
</dbReference>
<evidence type="ECO:0000256" key="1">
    <source>
        <dbReference type="ARBA" id="ARBA00022450"/>
    </source>
</evidence>
<feature type="region of interest" description="Disordered" evidence="3">
    <location>
        <begin position="179"/>
        <end position="209"/>
    </location>
</feature>
<keyword evidence="6" id="KW-1185">Reference proteome</keyword>
<dbReference type="SUPFAM" id="SSF47336">
    <property type="entry name" value="ACP-like"/>
    <property type="match status" value="2"/>
</dbReference>
<dbReference type="SUPFAM" id="SSF53474">
    <property type="entry name" value="alpha/beta-Hydrolases"/>
    <property type="match status" value="1"/>
</dbReference>
<feature type="compositionally biased region" description="Acidic residues" evidence="3">
    <location>
        <begin position="70"/>
        <end position="80"/>
    </location>
</feature>
<organism evidence="5 6">
    <name type="scientific">Phlyctema vagabunda</name>
    <dbReference type="NCBI Taxonomy" id="108571"/>
    <lineage>
        <taxon>Eukaryota</taxon>
        <taxon>Fungi</taxon>
        <taxon>Dikarya</taxon>
        <taxon>Ascomycota</taxon>
        <taxon>Pezizomycotina</taxon>
        <taxon>Leotiomycetes</taxon>
        <taxon>Helotiales</taxon>
        <taxon>Dermateaceae</taxon>
        <taxon>Phlyctema</taxon>
    </lineage>
</organism>
<feature type="compositionally biased region" description="Acidic residues" evidence="3">
    <location>
        <begin position="191"/>
        <end position="208"/>
    </location>
</feature>
<dbReference type="InterPro" id="IPR050091">
    <property type="entry name" value="PKS_NRPS_Biosynth_Enz"/>
</dbReference>
<keyword evidence="1" id="KW-0596">Phosphopantetheine</keyword>
<dbReference type="Pfam" id="PF00550">
    <property type="entry name" value="PP-binding"/>
    <property type="match status" value="2"/>
</dbReference>
<dbReference type="InterPro" id="IPR029058">
    <property type="entry name" value="AB_hydrolase_fold"/>
</dbReference>
<reference evidence="5 6" key="1">
    <citation type="submission" date="2024-06" db="EMBL/GenBank/DDBJ databases">
        <title>Complete genome of Phlyctema vagabunda strain 19-DSS-EL-015.</title>
        <authorList>
            <person name="Fiorenzani C."/>
        </authorList>
    </citation>
    <scope>NUCLEOTIDE SEQUENCE [LARGE SCALE GENOMIC DNA]</scope>
    <source>
        <strain evidence="5 6">19-DSS-EL-015</strain>
    </source>
</reference>
<evidence type="ECO:0000259" key="4">
    <source>
        <dbReference type="PROSITE" id="PS50075"/>
    </source>
</evidence>
<dbReference type="PANTHER" id="PTHR43775">
    <property type="entry name" value="FATTY ACID SYNTHASE"/>
    <property type="match status" value="1"/>
</dbReference>
<keyword evidence="2" id="KW-0597">Phosphoprotein</keyword>
<feature type="domain" description="Carrier" evidence="4">
    <location>
        <begin position="98"/>
        <end position="175"/>
    </location>
</feature>
<sequence length="479" mass="51771">METSELFDESEFADIGVDSLMSLSVTGRIREELDIDVPTSIFVDNTTIGEAKAALLALRGDEAPLNSASSDDDEDGDFSDGEIAKEPNSSGNLNRSNFAPAAVIDKILEIISDELGTEPSELNDTAEFGDIGVDSLMSLSITGRIREELDIDIPSSFFTDNPTVSDAKTAIVTMSGESVTGTATPTSYEDSPLEDSIETFSNSEDDDSERPKLAATSILLRGNPKLASKTLFLFPDGSGSATSYSFFPPVSPSICIYGLNCPFMQTPADYTNGIKGVVIQYLSEVKRRQSKGPYNLGGWSAGGVLAYQAACELQKQGEVVESLVLIDAPCPIGIEPLPSELLHFIESKGLLVSQSKSATPPSWLIPHFEASVRNLASYEPVPMDPWKAPKTFIIWAGESLYQNPDDDGRRFPRSEDEPSSIAFLLDDRKDFGSNGWGKLLGEENITCVSTEGNHFTMIREPAVKKMSDLLSRGIGVEVK</sequence>
<gene>
    <name evidence="5" type="ORF">PVAG01_11082</name>
</gene>
<dbReference type="SMART" id="SM00823">
    <property type="entry name" value="PKS_PP"/>
    <property type="match status" value="2"/>
</dbReference>
<dbReference type="Proteomes" id="UP001629113">
    <property type="component" value="Unassembled WGS sequence"/>
</dbReference>
<dbReference type="PANTHER" id="PTHR43775:SF37">
    <property type="entry name" value="SI:DKEY-61P9.11"/>
    <property type="match status" value="1"/>
</dbReference>
<feature type="region of interest" description="Disordered" evidence="3">
    <location>
        <begin position="63"/>
        <end position="95"/>
    </location>
</feature>
<protein>
    <submittedName>
        <fullName evidence="5">Beta-ketoacyl synthase domain-containing protein</fullName>
    </submittedName>
</protein>
<dbReference type="Pfam" id="PF00975">
    <property type="entry name" value="Thioesterase"/>
    <property type="match status" value="1"/>
</dbReference>
<dbReference type="Gene3D" id="1.10.1200.10">
    <property type="entry name" value="ACP-like"/>
    <property type="match status" value="2"/>
</dbReference>
<dbReference type="InterPro" id="IPR020806">
    <property type="entry name" value="PKS_PP-bd"/>
</dbReference>